<dbReference type="EMBL" id="MLJW01000043">
    <property type="protein sequence ID" value="OIR06545.1"/>
    <property type="molecule type" value="Genomic_DNA"/>
</dbReference>
<evidence type="ECO:0000313" key="2">
    <source>
        <dbReference type="EMBL" id="OIR06545.1"/>
    </source>
</evidence>
<organism evidence="2">
    <name type="scientific">mine drainage metagenome</name>
    <dbReference type="NCBI Taxonomy" id="410659"/>
    <lineage>
        <taxon>unclassified sequences</taxon>
        <taxon>metagenomes</taxon>
        <taxon>ecological metagenomes</taxon>
    </lineage>
</organism>
<gene>
    <name evidence="2" type="ORF">GALL_114640</name>
</gene>
<accession>A0A1J5SDJ4</accession>
<feature type="region of interest" description="Disordered" evidence="1">
    <location>
        <begin position="1"/>
        <end position="26"/>
    </location>
</feature>
<name>A0A1J5SDJ4_9ZZZZ</name>
<proteinExistence type="predicted"/>
<sequence>MQRVPGSVLTRRRRGAEKTDDMSPTIQGAYFPSPDCFPCSASLRLCVSLFRSDLGAVKGQANSDSNP</sequence>
<dbReference type="AlphaFoldDB" id="A0A1J5SDJ4"/>
<evidence type="ECO:0000256" key="1">
    <source>
        <dbReference type="SAM" id="MobiDB-lite"/>
    </source>
</evidence>
<protein>
    <submittedName>
        <fullName evidence="2">Uncharacterized protein</fullName>
    </submittedName>
</protein>
<reference evidence="2" key="1">
    <citation type="submission" date="2016-10" db="EMBL/GenBank/DDBJ databases">
        <title>Sequence of Gallionella enrichment culture.</title>
        <authorList>
            <person name="Poehlein A."/>
            <person name="Muehling M."/>
            <person name="Daniel R."/>
        </authorList>
    </citation>
    <scope>NUCLEOTIDE SEQUENCE</scope>
</reference>
<comment type="caution">
    <text evidence="2">The sequence shown here is derived from an EMBL/GenBank/DDBJ whole genome shotgun (WGS) entry which is preliminary data.</text>
</comment>